<sequence>MTAKPRFSDIARHLREAIRTGHFAVGSVLPTELELCVHYQTSRHTVRAALQELQQQGLVSRRKNAGTRVESATPSVGFHQSLASIDDLVQFGATHSRVVQQIDRIATPAALARLLNCAEGTPWLRIASLRLDGQGPGSKKPQGEPIGWTEVYVAPDYDGLEVRVRESPGTLVSTLLETHYGQHIKEMTQDLCAVPLPESVARRLGVEPQAPGLRIVRHYLNQQGETVEISVTHHPAERFTLRTRLTRTGF</sequence>
<evidence type="ECO:0000256" key="1">
    <source>
        <dbReference type="ARBA" id="ARBA00023015"/>
    </source>
</evidence>
<evidence type="ECO:0000259" key="4">
    <source>
        <dbReference type="PROSITE" id="PS50949"/>
    </source>
</evidence>
<evidence type="ECO:0000256" key="2">
    <source>
        <dbReference type="ARBA" id="ARBA00023125"/>
    </source>
</evidence>
<dbReference type="Gene3D" id="1.10.10.10">
    <property type="entry name" value="Winged helix-like DNA-binding domain superfamily/Winged helix DNA-binding domain"/>
    <property type="match status" value="1"/>
</dbReference>
<dbReference type="EMBL" id="JBHSMX010000066">
    <property type="protein sequence ID" value="MFC5523911.1"/>
    <property type="molecule type" value="Genomic_DNA"/>
</dbReference>
<dbReference type="Pfam" id="PF00392">
    <property type="entry name" value="GntR"/>
    <property type="match status" value="1"/>
</dbReference>
<evidence type="ECO:0000256" key="3">
    <source>
        <dbReference type="ARBA" id="ARBA00023163"/>
    </source>
</evidence>
<keyword evidence="1" id="KW-0805">Transcription regulation</keyword>
<protein>
    <submittedName>
        <fullName evidence="5">GntR family transcriptional regulator</fullName>
    </submittedName>
</protein>
<gene>
    <name evidence="5" type="ORF">ACFPP7_23815</name>
</gene>
<name>A0ABW0QG47_9BURK</name>
<dbReference type="RefSeq" id="WP_068832148.1">
    <property type="nucleotide sequence ID" value="NZ_JBHSMX010000066.1"/>
</dbReference>
<dbReference type="PROSITE" id="PS50949">
    <property type="entry name" value="HTH_GNTR"/>
    <property type="match status" value="1"/>
</dbReference>
<dbReference type="InterPro" id="IPR036388">
    <property type="entry name" value="WH-like_DNA-bd_sf"/>
</dbReference>
<dbReference type="SMART" id="SM00866">
    <property type="entry name" value="UTRA"/>
    <property type="match status" value="1"/>
</dbReference>
<dbReference type="InterPro" id="IPR050679">
    <property type="entry name" value="Bact_HTH_transcr_reg"/>
</dbReference>
<evidence type="ECO:0000313" key="5">
    <source>
        <dbReference type="EMBL" id="MFC5523911.1"/>
    </source>
</evidence>
<dbReference type="SMART" id="SM00345">
    <property type="entry name" value="HTH_GNTR"/>
    <property type="match status" value="1"/>
</dbReference>
<keyword evidence="2" id="KW-0238">DNA-binding</keyword>
<dbReference type="InterPro" id="IPR036390">
    <property type="entry name" value="WH_DNA-bd_sf"/>
</dbReference>
<dbReference type="SUPFAM" id="SSF46785">
    <property type="entry name" value="Winged helix' DNA-binding domain"/>
    <property type="match status" value="1"/>
</dbReference>
<feature type="domain" description="HTH gntR-type" evidence="4">
    <location>
        <begin position="4"/>
        <end position="72"/>
    </location>
</feature>
<dbReference type="InterPro" id="IPR011663">
    <property type="entry name" value="UTRA"/>
</dbReference>
<dbReference type="CDD" id="cd07377">
    <property type="entry name" value="WHTH_GntR"/>
    <property type="match status" value="1"/>
</dbReference>
<dbReference type="Pfam" id="PF07702">
    <property type="entry name" value="UTRA"/>
    <property type="match status" value="1"/>
</dbReference>
<keyword evidence="6" id="KW-1185">Reference proteome</keyword>
<organism evidence="5 6">
    <name type="scientific">Polaromonas jejuensis</name>
    <dbReference type="NCBI Taxonomy" id="457502"/>
    <lineage>
        <taxon>Bacteria</taxon>
        <taxon>Pseudomonadati</taxon>
        <taxon>Pseudomonadota</taxon>
        <taxon>Betaproteobacteria</taxon>
        <taxon>Burkholderiales</taxon>
        <taxon>Comamonadaceae</taxon>
        <taxon>Polaromonas</taxon>
    </lineage>
</organism>
<dbReference type="PANTHER" id="PTHR44846:SF17">
    <property type="entry name" value="GNTR-FAMILY TRANSCRIPTIONAL REGULATOR"/>
    <property type="match status" value="1"/>
</dbReference>
<comment type="caution">
    <text evidence="5">The sequence shown here is derived from an EMBL/GenBank/DDBJ whole genome shotgun (WGS) entry which is preliminary data.</text>
</comment>
<dbReference type="Proteomes" id="UP001596084">
    <property type="component" value="Unassembled WGS sequence"/>
</dbReference>
<dbReference type="SUPFAM" id="SSF64288">
    <property type="entry name" value="Chorismate lyase-like"/>
    <property type="match status" value="1"/>
</dbReference>
<dbReference type="PANTHER" id="PTHR44846">
    <property type="entry name" value="MANNOSYL-D-GLYCERATE TRANSPORT/METABOLISM SYSTEM REPRESSOR MNGR-RELATED"/>
    <property type="match status" value="1"/>
</dbReference>
<reference evidence="6" key="1">
    <citation type="journal article" date="2019" name="Int. J. Syst. Evol. Microbiol.">
        <title>The Global Catalogue of Microorganisms (GCM) 10K type strain sequencing project: providing services to taxonomists for standard genome sequencing and annotation.</title>
        <authorList>
            <consortium name="The Broad Institute Genomics Platform"/>
            <consortium name="The Broad Institute Genome Sequencing Center for Infectious Disease"/>
            <person name="Wu L."/>
            <person name="Ma J."/>
        </authorList>
    </citation>
    <scope>NUCLEOTIDE SEQUENCE [LARGE SCALE GENOMIC DNA]</scope>
    <source>
        <strain evidence="6">CGMCC 4.7277</strain>
    </source>
</reference>
<dbReference type="PRINTS" id="PR00035">
    <property type="entry name" value="HTHGNTR"/>
</dbReference>
<keyword evidence="3" id="KW-0804">Transcription</keyword>
<dbReference type="Gene3D" id="3.40.1410.10">
    <property type="entry name" value="Chorismate lyase-like"/>
    <property type="match status" value="1"/>
</dbReference>
<dbReference type="InterPro" id="IPR000524">
    <property type="entry name" value="Tscrpt_reg_HTH_GntR"/>
</dbReference>
<accession>A0ABW0QG47</accession>
<evidence type="ECO:0000313" key="6">
    <source>
        <dbReference type="Proteomes" id="UP001596084"/>
    </source>
</evidence>
<proteinExistence type="predicted"/>
<dbReference type="InterPro" id="IPR028978">
    <property type="entry name" value="Chorismate_lyase_/UTRA_dom_sf"/>
</dbReference>